<keyword evidence="10" id="KW-0539">Nucleus</keyword>
<keyword evidence="9" id="KW-0804">Transcription</keyword>
<accession>A0AAV0XAD3</accession>
<dbReference type="EMBL" id="CARXXK010000004">
    <property type="protein sequence ID" value="CAI6364772.1"/>
    <property type="molecule type" value="Genomic_DNA"/>
</dbReference>
<dbReference type="InterPro" id="IPR006612">
    <property type="entry name" value="THAP_Znf"/>
</dbReference>
<reference evidence="15 16" key="1">
    <citation type="submission" date="2023-01" db="EMBL/GenBank/DDBJ databases">
        <authorList>
            <person name="Whitehead M."/>
        </authorList>
    </citation>
    <scope>NUCLEOTIDE SEQUENCE [LARGE SCALE GENOMIC DNA]</scope>
</reference>
<feature type="domain" description="THAP-type" evidence="14">
    <location>
        <begin position="1"/>
        <end position="85"/>
    </location>
</feature>
<keyword evidence="6" id="KW-0805">Transcription regulation</keyword>
<evidence type="ECO:0000256" key="13">
    <source>
        <dbReference type="SAM" id="Coils"/>
    </source>
</evidence>
<name>A0AAV0XAD3_9HEMI</name>
<dbReference type="SUPFAM" id="SSF57716">
    <property type="entry name" value="Glucocorticoid receptor-like (DNA-binding domain)"/>
    <property type="match status" value="1"/>
</dbReference>
<keyword evidence="7 13" id="KW-0175">Coiled coil</keyword>
<evidence type="ECO:0000259" key="14">
    <source>
        <dbReference type="PROSITE" id="PS50950"/>
    </source>
</evidence>
<keyword evidence="4 12" id="KW-0863">Zinc-finger</keyword>
<evidence type="ECO:0000256" key="8">
    <source>
        <dbReference type="ARBA" id="ARBA00023125"/>
    </source>
</evidence>
<evidence type="ECO:0000256" key="10">
    <source>
        <dbReference type="ARBA" id="ARBA00023242"/>
    </source>
</evidence>
<dbReference type="InterPro" id="IPR026516">
    <property type="entry name" value="THAP1/10"/>
</dbReference>
<dbReference type="AlphaFoldDB" id="A0AAV0XAD3"/>
<keyword evidence="3" id="KW-0479">Metal-binding</keyword>
<evidence type="ECO:0000256" key="3">
    <source>
        <dbReference type="ARBA" id="ARBA00022723"/>
    </source>
</evidence>
<evidence type="ECO:0000256" key="12">
    <source>
        <dbReference type="PROSITE-ProRule" id="PRU00309"/>
    </source>
</evidence>
<keyword evidence="16" id="KW-1185">Reference proteome</keyword>
<evidence type="ECO:0000256" key="1">
    <source>
        <dbReference type="ARBA" id="ARBA00004642"/>
    </source>
</evidence>
<gene>
    <name evidence="15" type="ORF">MEUPH1_LOCUS19560</name>
</gene>
<keyword evidence="8 12" id="KW-0238">DNA-binding</keyword>
<feature type="coiled-coil region" evidence="13">
    <location>
        <begin position="273"/>
        <end position="307"/>
    </location>
</feature>
<dbReference type="GO" id="GO:0043565">
    <property type="term" value="F:sequence-specific DNA binding"/>
    <property type="evidence" value="ECO:0007669"/>
    <property type="project" value="InterPro"/>
</dbReference>
<evidence type="ECO:0000256" key="4">
    <source>
        <dbReference type="ARBA" id="ARBA00022771"/>
    </source>
</evidence>
<sequence>MVTTCSVKGCKSKAGQGIKFHRLPKGEIREAWITFLRKYNPHSMATSLSTSICGLHFKTDSDYEITPSSVYQTKRLKKNAIPSVMHQNIGRPLVNKSNQEFNCIPDHDAEEEVVTLSLSDLIDLNGLPDVPPAIPIEFSTENIVWSTVQNAITVSPPPVVQNINEIPSVLYTVQNASTVSPAPVVQNINEIPSVLYTVQNASTVSPSTAIQYRNEIPSVVVQSTVGDKCLSPNNKRKCFMGDFKHISDIDSPNSRLKYWIASQSTVTKQKKRIKFLHKQTVELKKKIKNLDNLVDQLKNEKKNGKKNESNNCITVLKILSINLCEGFSRWEGTSMVVQCFYFLFIFMEVNRNIMVPN</sequence>
<dbReference type="Proteomes" id="UP001160148">
    <property type="component" value="Unassembled WGS sequence"/>
</dbReference>
<comment type="similarity">
    <text evidence="2">Belongs to the THAP1 family.</text>
</comment>
<evidence type="ECO:0000256" key="6">
    <source>
        <dbReference type="ARBA" id="ARBA00023015"/>
    </source>
</evidence>
<evidence type="ECO:0000256" key="7">
    <source>
        <dbReference type="ARBA" id="ARBA00023054"/>
    </source>
</evidence>
<organism evidence="15 16">
    <name type="scientific">Macrosiphum euphorbiae</name>
    <name type="common">potato aphid</name>
    <dbReference type="NCBI Taxonomy" id="13131"/>
    <lineage>
        <taxon>Eukaryota</taxon>
        <taxon>Metazoa</taxon>
        <taxon>Ecdysozoa</taxon>
        <taxon>Arthropoda</taxon>
        <taxon>Hexapoda</taxon>
        <taxon>Insecta</taxon>
        <taxon>Pterygota</taxon>
        <taxon>Neoptera</taxon>
        <taxon>Paraneoptera</taxon>
        <taxon>Hemiptera</taxon>
        <taxon>Sternorrhyncha</taxon>
        <taxon>Aphidomorpha</taxon>
        <taxon>Aphidoidea</taxon>
        <taxon>Aphididae</taxon>
        <taxon>Macrosiphini</taxon>
        <taxon>Macrosiphum</taxon>
    </lineage>
</organism>
<keyword evidence="5" id="KW-0862">Zinc</keyword>
<dbReference type="GO" id="GO:0005654">
    <property type="term" value="C:nucleoplasm"/>
    <property type="evidence" value="ECO:0007669"/>
    <property type="project" value="UniProtKB-SubCell"/>
</dbReference>
<dbReference type="Pfam" id="PF05485">
    <property type="entry name" value="THAP"/>
    <property type="match status" value="1"/>
</dbReference>
<comment type="subcellular location">
    <subcellularLocation>
        <location evidence="1">Nucleus</location>
        <location evidence="1">Nucleoplasm</location>
    </subcellularLocation>
</comment>
<evidence type="ECO:0000256" key="11">
    <source>
        <dbReference type="ARBA" id="ARBA00023306"/>
    </source>
</evidence>
<evidence type="ECO:0000256" key="9">
    <source>
        <dbReference type="ARBA" id="ARBA00023163"/>
    </source>
</evidence>
<evidence type="ECO:0000313" key="15">
    <source>
        <dbReference type="EMBL" id="CAI6364772.1"/>
    </source>
</evidence>
<evidence type="ECO:0000256" key="2">
    <source>
        <dbReference type="ARBA" id="ARBA00006177"/>
    </source>
</evidence>
<comment type="caution">
    <text evidence="15">The sequence shown here is derived from an EMBL/GenBank/DDBJ whole genome shotgun (WGS) entry which is preliminary data.</text>
</comment>
<evidence type="ECO:0000256" key="5">
    <source>
        <dbReference type="ARBA" id="ARBA00022833"/>
    </source>
</evidence>
<dbReference type="InterPro" id="IPR038441">
    <property type="entry name" value="THAP_Znf_sf"/>
</dbReference>
<dbReference type="PANTHER" id="PTHR46600">
    <property type="entry name" value="THAP DOMAIN-CONTAINING"/>
    <property type="match status" value="1"/>
</dbReference>
<evidence type="ECO:0000313" key="16">
    <source>
        <dbReference type="Proteomes" id="UP001160148"/>
    </source>
</evidence>
<protein>
    <recommendedName>
        <fullName evidence="14">THAP-type domain-containing protein</fullName>
    </recommendedName>
</protein>
<dbReference type="PANTHER" id="PTHR46600:SF1">
    <property type="entry name" value="THAP DOMAIN-CONTAINING PROTEIN 1"/>
    <property type="match status" value="1"/>
</dbReference>
<proteinExistence type="inferred from homology"/>
<dbReference type="GO" id="GO:0008270">
    <property type="term" value="F:zinc ion binding"/>
    <property type="evidence" value="ECO:0007669"/>
    <property type="project" value="UniProtKB-KW"/>
</dbReference>
<dbReference type="SMART" id="SM00980">
    <property type="entry name" value="THAP"/>
    <property type="match status" value="1"/>
</dbReference>
<dbReference type="PROSITE" id="PS50950">
    <property type="entry name" value="ZF_THAP"/>
    <property type="match status" value="1"/>
</dbReference>
<dbReference type="Gene3D" id="6.20.210.20">
    <property type="entry name" value="THAP domain"/>
    <property type="match status" value="1"/>
</dbReference>
<keyword evidence="11" id="KW-0131">Cell cycle</keyword>